<proteinExistence type="predicted"/>
<dbReference type="Proteomes" id="UP001174909">
    <property type="component" value="Unassembled WGS sequence"/>
</dbReference>
<dbReference type="EMBL" id="CASHTH010001376">
    <property type="protein sequence ID" value="CAI8014602.1"/>
    <property type="molecule type" value="Genomic_DNA"/>
</dbReference>
<organism evidence="1 2">
    <name type="scientific">Geodia barretti</name>
    <name type="common">Barrett's horny sponge</name>
    <dbReference type="NCBI Taxonomy" id="519541"/>
    <lineage>
        <taxon>Eukaryota</taxon>
        <taxon>Metazoa</taxon>
        <taxon>Porifera</taxon>
        <taxon>Demospongiae</taxon>
        <taxon>Heteroscleromorpha</taxon>
        <taxon>Tetractinellida</taxon>
        <taxon>Astrophorina</taxon>
        <taxon>Geodiidae</taxon>
        <taxon>Geodia</taxon>
    </lineage>
</organism>
<evidence type="ECO:0000313" key="1">
    <source>
        <dbReference type="EMBL" id="CAI8014602.1"/>
    </source>
</evidence>
<evidence type="ECO:0000313" key="2">
    <source>
        <dbReference type="Proteomes" id="UP001174909"/>
    </source>
</evidence>
<name>A0AA35RP04_GEOBA</name>
<keyword evidence="2" id="KW-1185">Reference proteome</keyword>
<dbReference type="AlphaFoldDB" id="A0AA35RP04"/>
<comment type="caution">
    <text evidence="1">The sequence shown here is derived from an EMBL/GenBank/DDBJ whole genome shotgun (WGS) entry which is preliminary data.</text>
</comment>
<sequence>MGCGDADKVGQVPPEELLQINKILDRWRQGYETEDVNSYIGTFWENGFLYVSDMGTDGDKTDDLEFDDIRQERDAATRVFEKFRILR</sequence>
<protein>
    <submittedName>
        <fullName evidence="1">Uncharacterized protein</fullName>
    </submittedName>
</protein>
<gene>
    <name evidence="1" type="ORF">GBAR_LOCUS9109</name>
</gene>
<reference evidence="1" key="1">
    <citation type="submission" date="2023-03" db="EMBL/GenBank/DDBJ databases">
        <authorList>
            <person name="Steffen K."/>
            <person name="Cardenas P."/>
        </authorList>
    </citation>
    <scope>NUCLEOTIDE SEQUENCE</scope>
</reference>
<accession>A0AA35RP04</accession>